<proteinExistence type="predicted"/>
<reference evidence="1" key="1">
    <citation type="submission" date="2023-10" db="EMBL/GenBank/DDBJ databases">
        <title>Genome assembly of Pristionchus species.</title>
        <authorList>
            <person name="Yoshida K."/>
            <person name="Sommer R.J."/>
        </authorList>
    </citation>
    <scope>NUCLEOTIDE SEQUENCE</scope>
    <source>
        <strain evidence="1">RS0144</strain>
    </source>
</reference>
<keyword evidence="2" id="KW-1185">Reference proteome</keyword>
<gene>
    <name evidence="1" type="ORF">PENTCL1PPCAC_21380</name>
</gene>
<feature type="non-terminal residue" evidence="1">
    <location>
        <position position="1"/>
    </location>
</feature>
<comment type="caution">
    <text evidence="1">The sequence shown here is derived from an EMBL/GenBank/DDBJ whole genome shotgun (WGS) entry which is preliminary data.</text>
</comment>
<dbReference type="AlphaFoldDB" id="A0AAV5TXD2"/>
<dbReference type="EMBL" id="BTSX01000005">
    <property type="protein sequence ID" value="GMS99205.1"/>
    <property type="molecule type" value="Genomic_DNA"/>
</dbReference>
<accession>A0AAV5TXD2</accession>
<evidence type="ECO:0000313" key="1">
    <source>
        <dbReference type="EMBL" id="GMS99205.1"/>
    </source>
</evidence>
<organism evidence="1 2">
    <name type="scientific">Pristionchus entomophagus</name>
    <dbReference type="NCBI Taxonomy" id="358040"/>
    <lineage>
        <taxon>Eukaryota</taxon>
        <taxon>Metazoa</taxon>
        <taxon>Ecdysozoa</taxon>
        <taxon>Nematoda</taxon>
        <taxon>Chromadorea</taxon>
        <taxon>Rhabditida</taxon>
        <taxon>Rhabditina</taxon>
        <taxon>Diplogasteromorpha</taxon>
        <taxon>Diplogasteroidea</taxon>
        <taxon>Neodiplogasteridae</taxon>
        <taxon>Pristionchus</taxon>
    </lineage>
</organism>
<sequence length="150" mass="15839">SMRIEESRSRFDITSGDFGLLGILVDPRRLFPVGALEGNTITDAVGQRSVESEVARGVLVHAEGVGRALLAVAALHDLVFLAELAGEVRFADALHAAPHEMTVIVAVEGRIGHWLLDGGRVVRGVAAGAASGSITERNECEGNNESEDEL</sequence>
<feature type="non-terminal residue" evidence="1">
    <location>
        <position position="150"/>
    </location>
</feature>
<evidence type="ECO:0008006" key="3">
    <source>
        <dbReference type="Google" id="ProtNLM"/>
    </source>
</evidence>
<dbReference type="Proteomes" id="UP001432027">
    <property type="component" value="Unassembled WGS sequence"/>
</dbReference>
<evidence type="ECO:0000313" key="2">
    <source>
        <dbReference type="Proteomes" id="UP001432027"/>
    </source>
</evidence>
<protein>
    <recommendedName>
        <fullName evidence="3">Ribosomal protein</fullName>
    </recommendedName>
</protein>
<name>A0AAV5TXD2_9BILA</name>